<evidence type="ECO:0000259" key="1">
    <source>
        <dbReference type="PROSITE" id="PS52045"/>
    </source>
</evidence>
<evidence type="ECO:0000313" key="2">
    <source>
        <dbReference type="EMBL" id="CAA7060156.1"/>
    </source>
</evidence>
<dbReference type="PANTHER" id="PTHR11439:SF524">
    <property type="entry name" value="RNA-DIRECTED DNA POLYMERASE, PROTEIN KINASE RLK-PELLE-DLSV FAMILY"/>
    <property type="match status" value="1"/>
</dbReference>
<dbReference type="AlphaFoldDB" id="A0A6D2L5R7"/>
<comment type="caution">
    <text evidence="2">The sequence shown here is derived from an EMBL/GenBank/DDBJ whole genome shotgun (WGS) entry which is preliminary data.</text>
</comment>
<dbReference type="OrthoDB" id="428604at2759"/>
<dbReference type="Pfam" id="PF03080">
    <property type="entry name" value="Neprosin"/>
    <property type="match status" value="1"/>
</dbReference>
<dbReference type="EMBL" id="CACVBM020001817">
    <property type="protein sequence ID" value="CAA7060156.1"/>
    <property type="molecule type" value="Genomic_DNA"/>
</dbReference>
<reference evidence="2" key="1">
    <citation type="submission" date="2020-01" db="EMBL/GenBank/DDBJ databases">
        <authorList>
            <person name="Mishra B."/>
        </authorList>
    </citation>
    <scope>NUCLEOTIDE SEQUENCE [LARGE SCALE GENOMIC DNA]</scope>
</reference>
<dbReference type="InterPro" id="IPR043502">
    <property type="entry name" value="DNA/RNA_pol_sf"/>
</dbReference>
<dbReference type="PROSITE" id="PS52045">
    <property type="entry name" value="NEPROSIN_PEP_CD"/>
    <property type="match status" value="1"/>
</dbReference>
<gene>
    <name evidence="2" type="ORF">MERR_LOCUS47392</name>
</gene>
<dbReference type="PANTHER" id="PTHR11439">
    <property type="entry name" value="GAG-POL-RELATED RETROTRANSPOSON"/>
    <property type="match status" value="1"/>
</dbReference>
<dbReference type="Pfam" id="PF07727">
    <property type="entry name" value="RVT_2"/>
    <property type="match status" value="1"/>
</dbReference>
<dbReference type="InterPro" id="IPR013103">
    <property type="entry name" value="RVT_2"/>
</dbReference>
<proteinExistence type="predicted"/>
<dbReference type="SUPFAM" id="SSF56672">
    <property type="entry name" value="DNA/RNA polymerases"/>
    <property type="match status" value="1"/>
</dbReference>
<sequence length="508" mass="56752">MHQPACFVDPTKPDHVCLLKKSMYGLKQSPRAWYQRFAQFATKIGFTQSKCDPSLFILRHGSGFAYLLLYVDDIILTASTPSLIRSIISSLKSEFPMSDLGFLHYFLGIAVRRDKNGLFMDQRNYAADILHRANMTNCKPCRTPVDTAAKLEAAIGEPVADPTLYRSLAGALQYLTFTRPDIAYAVQQICLYMHDPREPHFSALKRILRYLKGTISQGLHITPSKTTTLTAYIDADWGGCQNTRRSTSGYCVYLGDNLISWSSKRQPTVSCSSAEAEYRGVANVVAETIWVRNLLLEIHCPIQTATIVYCDNVSAVYLSTNPIQHQRTKHVEMDIHFVRERVALGQAGGHACYHTRCPNGAGMIQVRQDLAPGLPLANKYIDIDIAILKDKSNGNWWLYVAGKQVGFWPSSRFKVSSGTMVEWGGAVYSPPSSPSPMMGTGRFPQGNPHLDSYIRLISIIDGDYKEDKKVNNIYSYSDSNHGYKVRDATKTWWSHTGHIILYGGPGGI</sequence>
<organism evidence="2 3">
    <name type="scientific">Microthlaspi erraticum</name>
    <dbReference type="NCBI Taxonomy" id="1685480"/>
    <lineage>
        <taxon>Eukaryota</taxon>
        <taxon>Viridiplantae</taxon>
        <taxon>Streptophyta</taxon>
        <taxon>Embryophyta</taxon>
        <taxon>Tracheophyta</taxon>
        <taxon>Spermatophyta</taxon>
        <taxon>Magnoliopsida</taxon>
        <taxon>eudicotyledons</taxon>
        <taxon>Gunneridae</taxon>
        <taxon>Pentapetalae</taxon>
        <taxon>rosids</taxon>
        <taxon>malvids</taxon>
        <taxon>Brassicales</taxon>
        <taxon>Brassicaceae</taxon>
        <taxon>Coluteocarpeae</taxon>
        <taxon>Microthlaspi</taxon>
    </lineage>
</organism>
<dbReference type="InterPro" id="IPR004314">
    <property type="entry name" value="Neprosin"/>
</dbReference>
<name>A0A6D2L5R7_9BRAS</name>
<evidence type="ECO:0000313" key="3">
    <source>
        <dbReference type="Proteomes" id="UP000467841"/>
    </source>
</evidence>
<keyword evidence="3" id="KW-1185">Reference proteome</keyword>
<accession>A0A6D2L5R7</accession>
<dbReference type="Proteomes" id="UP000467841">
    <property type="component" value="Unassembled WGS sequence"/>
</dbReference>
<feature type="domain" description="Neprosin PEP catalytic" evidence="1">
    <location>
        <begin position="268"/>
        <end position="508"/>
    </location>
</feature>
<protein>
    <recommendedName>
        <fullName evidence="1">Neprosin PEP catalytic domain-containing protein</fullName>
    </recommendedName>
</protein>
<dbReference type="CDD" id="cd09272">
    <property type="entry name" value="RNase_HI_RT_Ty1"/>
    <property type="match status" value="1"/>
</dbReference>